<dbReference type="AlphaFoldDB" id="A0A238YUT5"/>
<protein>
    <recommendedName>
        <fullName evidence="1">Pre ATP-grasp domain-containing protein</fullName>
    </recommendedName>
</protein>
<gene>
    <name evidence="2" type="ORF">SAMN06265370_12028</name>
</gene>
<feature type="domain" description="Pre ATP-grasp" evidence="1">
    <location>
        <begin position="67"/>
        <end position="157"/>
    </location>
</feature>
<proteinExistence type="predicted"/>
<dbReference type="InterPro" id="IPR040754">
    <property type="entry name" value="PreAtp-grasp"/>
</dbReference>
<dbReference type="Pfam" id="PF18604">
    <property type="entry name" value="PreAtp-grasp"/>
    <property type="match status" value="1"/>
</dbReference>
<dbReference type="Proteomes" id="UP000198417">
    <property type="component" value="Unassembled WGS sequence"/>
</dbReference>
<evidence type="ECO:0000259" key="1">
    <source>
        <dbReference type="Pfam" id="PF18604"/>
    </source>
</evidence>
<evidence type="ECO:0000313" key="2">
    <source>
        <dbReference type="EMBL" id="SNR74712.1"/>
    </source>
</evidence>
<sequence>MSVVASSTDHADQRHVAELLDGEPALLSSLDFGPYVAQGIGDGPSLIIGDQAEIALLASAKETRLDYRMALLAKSGDSVFVRRQVRDFEDYLASNLGQKDVTYLHGRGDDARPVTQQIRTSAKMLERLAERARSSGGLTLKPYLTTGHSWRLAQSLGEAARCCIHVCGPSPRLARRVNDKLWFGQFARRILGDHATPPTRAAYGPAAAAGLVRRIGKQSDQIIVKVPDSAGSAGNLRLEGAAVRGKSLCDLRQFLLHRLHTFGWQDTYPILVGVWDENVRCSPSAQIWVPHVQDGPPRIEGIFEQRVHDSGAAFVGAARSTLPQELQERLSAEASRIAGILQRLGYFGRCSLDAVIFRGADGADNIHWIECNGRWGGVSIPMAAADTLCANQPAPAISVMQELRPGRQMQTKELLRRLGDLLFRVGHDKTGIVVMSPPEHDNGAHINLLSLAQTQLLSDELLNEAMRRIAD</sequence>
<reference evidence="2 3" key="1">
    <citation type="submission" date="2017-06" db="EMBL/GenBank/DDBJ databases">
        <authorList>
            <person name="Kim H.J."/>
            <person name="Triplett B.A."/>
        </authorList>
    </citation>
    <scope>NUCLEOTIDE SEQUENCE [LARGE SCALE GENOMIC DNA]</scope>
    <source>
        <strain evidence="2 3">DSM 29052</strain>
    </source>
</reference>
<dbReference type="SUPFAM" id="SSF56059">
    <property type="entry name" value="Glutathione synthetase ATP-binding domain-like"/>
    <property type="match status" value="1"/>
</dbReference>
<keyword evidence="3" id="KW-1185">Reference proteome</keyword>
<evidence type="ECO:0000313" key="3">
    <source>
        <dbReference type="Proteomes" id="UP000198417"/>
    </source>
</evidence>
<organism evidence="2 3">
    <name type="scientific">Puniceibacterium sediminis</name>
    <dbReference type="NCBI Taxonomy" id="1608407"/>
    <lineage>
        <taxon>Bacteria</taxon>
        <taxon>Pseudomonadati</taxon>
        <taxon>Pseudomonadota</taxon>
        <taxon>Alphaproteobacteria</taxon>
        <taxon>Rhodobacterales</taxon>
        <taxon>Paracoccaceae</taxon>
        <taxon>Puniceibacterium</taxon>
    </lineage>
</organism>
<accession>A0A238YUT5</accession>
<dbReference type="EMBL" id="FZNN01000020">
    <property type="protein sequence ID" value="SNR74712.1"/>
    <property type="molecule type" value="Genomic_DNA"/>
</dbReference>
<name>A0A238YUT5_9RHOB</name>